<dbReference type="RefSeq" id="XP_003662960.1">
    <property type="nucleotide sequence ID" value="XM_003662912.1"/>
</dbReference>
<evidence type="ECO:0000313" key="3">
    <source>
        <dbReference type="EMBL" id="AEO57715.1"/>
    </source>
</evidence>
<dbReference type="Proteomes" id="UP000007322">
    <property type="component" value="Chromosome 3"/>
</dbReference>
<feature type="region of interest" description="Disordered" evidence="2">
    <location>
        <begin position="1"/>
        <end position="31"/>
    </location>
</feature>
<feature type="region of interest" description="Disordered" evidence="2">
    <location>
        <begin position="368"/>
        <end position="427"/>
    </location>
</feature>
<feature type="region of interest" description="Disordered" evidence="2">
    <location>
        <begin position="529"/>
        <end position="633"/>
    </location>
</feature>
<keyword evidence="4" id="KW-1185">Reference proteome</keyword>
<organism evidence="3 4">
    <name type="scientific">Thermothelomyces thermophilus (strain ATCC 42464 / BCRC 31852 / DSM 1799)</name>
    <name type="common">Sporotrichum thermophile</name>
    <dbReference type="NCBI Taxonomy" id="573729"/>
    <lineage>
        <taxon>Eukaryota</taxon>
        <taxon>Fungi</taxon>
        <taxon>Dikarya</taxon>
        <taxon>Ascomycota</taxon>
        <taxon>Pezizomycotina</taxon>
        <taxon>Sordariomycetes</taxon>
        <taxon>Sordariomycetidae</taxon>
        <taxon>Sordariales</taxon>
        <taxon>Chaetomiaceae</taxon>
        <taxon>Thermothelomyces</taxon>
    </lineage>
</organism>
<sequence length="710" mass="76912">MEKVHNWEYVKSKSRGRRSAAQRKAADGARASENCAVAVDADHSRPALATSHRPATAPTTGGDFLLFDDQEDAVGEDDDPHCLQYGGTDNAESYLPWTSPTTRLRDNELLIERFSQTYNGAQGNANAIPSTLGAGMDPVLPDLVLPGARYYPQGDDGNANAVAIKVESPVKSLDTASPTKRKYQLFKDRSPQQNSTPASTQAREPNRGREAGAGQGPSISLGYRPSVKRGDGSDGNGSRPKRAKLDPARDFTDTTMPDIFRHAHPDIYDRNRSDKYSPCHTVHREISTLIRHLSRPAHRLSVTGRAISSFDIEDPDFKHPRVGVCRNCWQTFHERSDFDSHLSSPCQRVSKGKKEKWRVLYESFTPLAAGPNTQTGGELCGRPAEHPNDALSPAGIGNQEAARTPSTSVPSPVSPQLANPTPVGSGVERFVSADEHDRLQREHEALRERHQQLERMAQALLIKQLFQESMNLTTAAGPAVKPPLPIASSEKDCPATSAAASDRDNLVQHMNSHSTDVDVHAFMEEMEDARQSLSRMNSGLSTASRSTIHRVPPSPPSRHADLPGFPSGDGETGRHAPLPSIPDSGYGTENRRGSLGDLAAAGAGQQPATPGSLIPPCTAESAAGGDGNNKDKAGGEAVLWGESPLQQTPRGYNGTLSPPHHGQPSFMTEHDMADMADYADDFYNIFYQDNMLHSRSSPPGFTFENPSQVE</sequence>
<dbReference type="InParanoid" id="G2QED2"/>
<feature type="region of interest" description="Disordered" evidence="2">
    <location>
        <begin position="171"/>
        <end position="256"/>
    </location>
</feature>
<name>G2QED2_THET4</name>
<feature type="compositionally biased region" description="Low complexity" evidence="2">
    <location>
        <begin position="404"/>
        <end position="415"/>
    </location>
</feature>
<dbReference type="VEuPathDB" id="FungiDB:MYCTH_2304236"/>
<reference evidence="3 4" key="1">
    <citation type="journal article" date="2011" name="Nat. Biotechnol.">
        <title>Comparative genomic analysis of the thermophilic biomass-degrading fungi Myceliophthora thermophila and Thielavia terrestris.</title>
        <authorList>
            <person name="Berka R.M."/>
            <person name="Grigoriev I.V."/>
            <person name="Otillar R."/>
            <person name="Salamov A."/>
            <person name="Grimwood J."/>
            <person name="Reid I."/>
            <person name="Ishmael N."/>
            <person name="John T."/>
            <person name="Darmond C."/>
            <person name="Moisan M.-C."/>
            <person name="Henrissat B."/>
            <person name="Coutinho P.M."/>
            <person name="Lombard V."/>
            <person name="Natvig D.O."/>
            <person name="Lindquist E."/>
            <person name="Schmutz J."/>
            <person name="Lucas S."/>
            <person name="Harris P."/>
            <person name="Powlowski J."/>
            <person name="Bellemare A."/>
            <person name="Taylor D."/>
            <person name="Butler G."/>
            <person name="de Vries R.P."/>
            <person name="Allijn I.E."/>
            <person name="van den Brink J."/>
            <person name="Ushinsky S."/>
            <person name="Storms R."/>
            <person name="Powell A.J."/>
            <person name="Paulsen I.T."/>
            <person name="Elbourne L.D.H."/>
            <person name="Baker S.E."/>
            <person name="Magnuson J."/>
            <person name="LaBoissiere S."/>
            <person name="Clutterbuck A.J."/>
            <person name="Martinez D."/>
            <person name="Wogulis M."/>
            <person name="de Leon A.L."/>
            <person name="Rey M.W."/>
            <person name="Tsang A."/>
        </authorList>
    </citation>
    <scope>NUCLEOTIDE SEQUENCE [LARGE SCALE GENOMIC DNA]</scope>
    <source>
        <strain evidence="4">ATCC 42464 / BCRC 31852 / DSM 1799</strain>
    </source>
</reference>
<evidence type="ECO:0000256" key="2">
    <source>
        <dbReference type="SAM" id="MobiDB-lite"/>
    </source>
</evidence>
<dbReference type="OrthoDB" id="9368434at2759"/>
<dbReference type="GeneID" id="11507586"/>
<accession>G2QED2</accession>
<gene>
    <name evidence="3" type="ORF">MYCTH_2304236</name>
</gene>
<dbReference type="OMA" id="REKWRIM"/>
<feature type="compositionally biased region" description="Polar residues" evidence="2">
    <location>
        <begin position="191"/>
        <end position="203"/>
    </location>
</feature>
<evidence type="ECO:0008006" key="5">
    <source>
        <dbReference type="Google" id="ProtNLM"/>
    </source>
</evidence>
<feature type="coiled-coil region" evidence="1">
    <location>
        <begin position="436"/>
        <end position="463"/>
    </location>
</feature>
<feature type="compositionally biased region" description="Polar residues" evidence="2">
    <location>
        <begin position="531"/>
        <end position="546"/>
    </location>
</feature>
<dbReference type="eggNOG" id="ENOG502S2AR">
    <property type="taxonomic scope" value="Eukaryota"/>
</dbReference>
<feature type="compositionally biased region" description="Basic and acidic residues" evidence="2">
    <location>
        <begin position="1"/>
        <end position="11"/>
    </location>
</feature>
<protein>
    <recommendedName>
        <fullName evidence="5">C2H2-type domain-containing protein</fullName>
    </recommendedName>
</protein>
<evidence type="ECO:0000256" key="1">
    <source>
        <dbReference type="SAM" id="Coils"/>
    </source>
</evidence>
<dbReference type="HOGENOM" id="CLU_385025_0_0_1"/>
<feature type="compositionally biased region" description="Low complexity" evidence="2">
    <location>
        <begin position="595"/>
        <end position="612"/>
    </location>
</feature>
<dbReference type="KEGG" id="mtm:MYCTH_2304236"/>
<dbReference type="AlphaFoldDB" id="G2QED2"/>
<evidence type="ECO:0000313" key="4">
    <source>
        <dbReference type="Proteomes" id="UP000007322"/>
    </source>
</evidence>
<proteinExistence type="predicted"/>
<feature type="compositionally biased region" description="Basic residues" evidence="2">
    <location>
        <begin position="12"/>
        <end position="21"/>
    </location>
</feature>
<feature type="compositionally biased region" description="Basic and acidic residues" evidence="2">
    <location>
        <begin position="243"/>
        <end position="252"/>
    </location>
</feature>
<keyword evidence="1" id="KW-0175">Coiled coil</keyword>
<dbReference type="EMBL" id="CP003004">
    <property type="protein sequence ID" value="AEO57715.1"/>
    <property type="molecule type" value="Genomic_DNA"/>
</dbReference>